<dbReference type="GeneID" id="13280987"/>
<feature type="domain" description="C3H1-type" evidence="3">
    <location>
        <begin position="161"/>
        <end position="189"/>
    </location>
</feature>
<evidence type="ECO:0000256" key="2">
    <source>
        <dbReference type="SAM" id="MobiDB-lite"/>
    </source>
</evidence>
<dbReference type="VEuPathDB" id="FungiDB:LEMA_P027720.1"/>
<dbReference type="OMA" id="TQQADFV"/>
<dbReference type="OrthoDB" id="410307at2759"/>
<feature type="compositionally biased region" description="Polar residues" evidence="2">
    <location>
        <begin position="309"/>
        <end position="318"/>
    </location>
</feature>
<feature type="region of interest" description="Disordered" evidence="2">
    <location>
        <begin position="44"/>
        <end position="80"/>
    </location>
</feature>
<dbReference type="EMBL" id="FP929127">
    <property type="protein sequence ID" value="CBX95620.1"/>
    <property type="molecule type" value="Genomic_DNA"/>
</dbReference>
<dbReference type="Proteomes" id="UP000002668">
    <property type="component" value="Genome"/>
</dbReference>
<feature type="zinc finger region" description="C3H1-type" evidence="1">
    <location>
        <begin position="245"/>
        <end position="268"/>
    </location>
</feature>
<keyword evidence="1" id="KW-0479">Metal-binding</keyword>
<feature type="region of interest" description="Disordered" evidence="2">
    <location>
        <begin position="106"/>
        <end position="131"/>
    </location>
</feature>
<evidence type="ECO:0000313" key="4">
    <source>
        <dbReference type="EMBL" id="CBX95620.1"/>
    </source>
</evidence>
<dbReference type="InterPro" id="IPR000571">
    <property type="entry name" value="Znf_CCCH"/>
</dbReference>
<feature type="zinc finger region" description="C3H1-type" evidence="1">
    <location>
        <begin position="190"/>
        <end position="216"/>
    </location>
</feature>
<dbReference type="InParanoid" id="E4ZVJ4"/>
<dbReference type="eggNOG" id="KOG1492">
    <property type="taxonomic scope" value="Eukaryota"/>
</dbReference>
<protein>
    <recommendedName>
        <fullName evidence="3">C3H1-type domain-containing protein</fullName>
    </recommendedName>
</protein>
<dbReference type="GO" id="GO:0005634">
    <property type="term" value="C:nucleus"/>
    <property type="evidence" value="ECO:0007669"/>
    <property type="project" value="TreeGrafter"/>
</dbReference>
<dbReference type="GO" id="GO:0008270">
    <property type="term" value="F:zinc ion binding"/>
    <property type="evidence" value="ECO:0007669"/>
    <property type="project" value="UniProtKB-KW"/>
</dbReference>
<feature type="zinc finger region" description="C3H1-type" evidence="1">
    <location>
        <begin position="161"/>
        <end position="189"/>
    </location>
</feature>
<dbReference type="PROSITE" id="PS50103">
    <property type="entry name" value="ZF_C3H1"/>
    <property type="match status" value="3"/>
</dbReference>
<sequence>MPHIGRPPYTEAQIAAMTSKEEKLRAIAEYQSYNLRLKKEVEAQAARSNGHAGQGNPGAETYRKPYDYSPGPKRGGYANGIRGRGIYHPYLRSQPHFKNKTAIFNKSDTEGSDTNDASTWPSSNKSSKVIRQPNSEPATLCPALTSTGVCTRHACPYHHDPNKQAICKRWLYKDDCPKGEFCPLSHTATAENAPTCLHFQDGRCNNDECRFAHIRVNPAALNCEAFGRLGYCVKGDNCAELHAHECPTFSNTGDCSYGDKCRLGHVYRASRMRKTTRPSSEASDKCEDDVDTAKDTQTWVPDSRDPPTYKSQQFTQQADFVPLDADD</sequence>
<dbReference type="SMART" id="SM00356">
    <property type="entry name" value="ZnF_C3H1"/>
    <property type="match status" value="5"/>
</dbReference>
<dbReference type="STRING" id="985895.E4ZVJ4"/>
<proteinExistence type="predicted"/>
<reference evidence="5" key="1">
    <citation type="journal article" date="2011" name="Nat. Commun.">
        <title>Effector diversification within compartments of the Leptosphaeria maculans genome affected by Repeat-Induced Point mutations.</title>
        <authorList>
            <person name="Rouxel T."/>
            <person name="Grandaubert J."/>
            <person name="Hane J.K."/>
            <person name="Hoede C."/>
            <person name="van de Wouw A.P."/>
            <person name="Couloux A."/>
            <person name="Dominguez V."/>
            <person name="Anthouard V."/>
            <person name="Bally P."/>
            <person name="Bourras S."/>
            <person name="Cozijnsen A.J."/>
            <person name="Ciuffetti L.M."/>
            <person name="Degrave A."/>
            <person name="Dilmaghani A."/>
            <person name="Duret L."/>
            <person name="Fudal I."/>
            <person name="Goodwin S.B."/>
            <person name="Gout L."/>
            <person name="Glaser N."/>
            <person name="Linglin J."/>
            <person name="Kema G.H.J."/>
            <person name="Lapalu N."/>
            <person name="Lawrence C.B."/>
            <person name="May K."/>
            <person name="Meyer M."/>
            <person name="Ollivier B."/>
            <person name="Poulain J."/>
            <person name="Schoch C.L."/>
            <person name="Simon A."/>
            <person name="Spatafora J.W."/>
            <person name="Stachowiak A."/>
            <person name="Turgeon B.G."/>
            <person name="Tyler B.M."/>
            <person name="Vincent D."/>
            <person name="Weissenbach J."/>
            <person name="Amselem J."/>
            <person name="Quesneville H."/>
            <person name="Oliver R.P."/>
            <person name="Wincker P."/>
            <person name="Balesdent M.-H."/>
            <person name="Howlett B.J."/>
        </authorList>
    </citation>
    <scope>NUCLEOTIDE SEQUENCE [LARGE SCALE GENOMIC DNA]</scope>
    <source>
        <strain evidence="5">JN3 / isolate v23.1.3 / race Av1-4-5-6-7-8</strain>
    </source>
</reference>
<dbReference type="FunFam" id="4.10.1000.10:FF:000035">
    <property type="entry name" value="CCCH zinc finger protein, variant"/>
    <property type="match status" value="1"/>
</dbReference>
<keyword evidence="1" id="KW-0863">Zinc-finger</keyword>
<dbReference type="Gene3D" id="4.10.1000.10">
    <property type="entry name" value="Zinc finger, CCCH-type"/>
    <property type="match status" value="2"/>
</dbReference>
<feature type="domain" description="C3H1-type" evidence="3">
    <location>
        <begin position="245"/>
        <end position="268"/>
    </location>
</feature>
<gene>
    <name evidence="4" type="ORF">LEMA_P027720.1</name>
</gene>
<dbReference type="PANTHER" id="PTHR46156">
    <property type="entry name" value="CCCH ZINGC FINGER"/>
    <property type="match status" value="1"/>
</dbReference>
<name>E4ZVJ4_LEPMJ</name>
<accession>E4ZVJ4</accession>
<feature type="domain" description="C3H1-type" evidence="3">
    <location>
        <begin position="190"/>
        <end position="216"/>
    </location>
</feature>
<dbReference type="PANTHER" id="PTHR46156:SF1">
    <property type="entry name" value="ZINC FINGER CCCH DOMAIN-CONTAINING PROTEIN 3"/>
    <property type="match status" value="1"/>
</dbReference>
<dbReference type="HOGENOM" id="CLU_883108_0_0_1"/>
<feature type="region of interest" description="Disordered" evidence="2">
    <location>
        <begin position="272"/>
        <end position="327"/>
    </location>
</feature>
<evidence type="ECO:0000313" key="5">
    <source>
        <dbReference type="Proteomes" id="UP000002668"/>
    </source>
</evidence>
<keyword evidence="5" id="KW-1185">Reference proteome</keyword>
<evidence type="ECO:0000256" key="1">
    <source>
        <dbReference type="PROSITE-ProRule" id="PRU00723"/>
    </source>
</evidence>
<dbReference type="RefSeq" id="XP_003839099.1">
    <property type="nucleotide sequence ID" value="XM_003839051.1"/>
</dbReference>
<organism evidence="5">
    <name type="scientific">Leptosphaeria maculans (strain JN3 / isolate v23.1.3 / race Av1-4-5-6-7-8)</name>
    <name type="common">Blackleg fungus</name>
    <name type="synonym">Phoma lingam</name>
    <dbReference type="NCBI Taxonomy" id="985895"/>
    <lineage>
        <taxon>Eukaryota</taxon>
        <taxon>Fungi</taxon>
        <taxon>Dikarya</taxon>
        <taxon>Ascomycota</taxon>
        <taxon>Pezizomycotina</taxon>
        <taxon>Dothideomycetes</taxon>
        <taxon>Pleosporomycetidae</taxon>
        <taxon>Pleosporales</taxon>
        <taxon>Pleosporineae</taxon>
        <taxon>Leptosphaeriaceae</taxon>
        <taxon>Plenodomus</taxon>
        <taxon>Plenodomus lingam/Leptosphaeria maculans species complex</taxon>
    </lineage>
</organism>
<evidence type="ECO:0000259" key="3">
    <source>
        <dbReference type="PROSITE" id="PS50103"/>
    </source>
</evidence>
<dbReference type="AlphaFoldDB" id="E4ZVJ4"/>
<keyword evidence="1" id="KW-0862">Zinc</keyword>